<evidence type="ECO:0000313" key="2">
    <source>
        <dbReference type="Proteomes" id="UP000007815"/>
    </source>
</evidence>
<organism evidence="1 2">
    <name type="scientific">Streptococcus ratti FA-1 = DSM 20564</name>
    <dbReference type="NCBI Taxonomy" id="699248"/>
    <lineage>
        <taxon>Bacteria</taxon>
        <taxon>Bacillati</taxon>
        <taxon>Bacillota</taxon>
        <taxon>Bacilli</taxon>
        <taxon>Lactobacillales</taxon>
        <taxon>Streptococcaceae</taxon>
        <taxon>Streptococcus</taxon>
    </lineage>
</organism>
<keyword evidence="2" id="KW-1185">Reference proteome</keyword>
<gene>
    <name evidence="1" type="ORF">SRA_03371</name>
</gene>
<dbReference type="Proteomes" id="UP000007815">
    <property type="component" value="Unassembled WGS sequence"/>
</dbReference>
<evidence type="ECO:0000313" key="1">
    <source>
        <dbReference type="EMBL" id="EJN93544.1"/>
    </source>
</evidence>
<name>A0ABN0GT39_STRRT</name>
<sequence>MSDVSEKLDLDEITSEDLSSFYGSDEQLRVGLKFFLP</sequence>
<proteinExistence type="predicted"/>
<reference evidence="1 2" key="1">
    <citation type="submission" date="2009-12" db="EMBL/GenBank/DDBJ databases">
        <authorList>
            <person name="Lefebure T."/>
            <person name="Cornejo O.E."/>
            <person name="Pavinski Bitar P.D."/>
            <person name="Lang P."/>
            <person name="Stanhope M.J."/>
        </authorList>
    </citation>
    <scope>NUCLEOTIDE SEQUENCE [LARGE SCALE GENOMIC DNA]</scope>
    <source>
        <strain evidence="1 2">FA-1</strain>
    </source>
</reference>
<protein>
    <submittedName>
        <fullName evidence="1">Uncharacterized protein</fullName>
    </submittedName>
</protein>
<dbReference type="EMBL" id="AJTZ01000005">
    <property type="protein sequence ID" value="EJN93544.1"/>
    <property type="molecule type" value="Genomic_DNA"/>
</dbReference>
<comment type="caution">
    <text evidence="1">The sequence shown here is derived from an EMBL/GenBank/DDBJ whole genome shotgun (WGS) entry which is preliminary data.</text>
</comment>
<accession>A0ABN0GT39</accession>